<proteinExistence type="predicted"/>
<protein>
    <submittedName>
        <fullName evidence="1">Uncharacterized LOC115536852</fullName>
    </submittedName>
</protein>
<dbReference type="Proteomes" id="UP000694546">
    <property type="component" value="Chromosome 23"/>
</dbReference>
<accession>A0A8C5BRL2</accession>
<reference evidence="1" key="1">
    <citation type="submission" date="2025-08" db="UniProtKB">
        <authorList>
            <consortium name="Ensembl"/>
        </authorList>
    </citation>
    <scope>IDENTIFICATION</scope>
</reference>
<dbReference type="GeneID" id="115536852"/>
<name>A0A8C5BRL2_GADMO</name>
<dbReference type="AlphaFoldDB" id="A0A8C5BRL2"/>
<sequence length="260" mass="30367">MEQRIVARQRVAALLLLRRRLARRRRRVWVHPIDERREERVVYQNLVQELRADPERHRQYFRMNATGMDQILAIIGPDITKMDTNYRRFIEPKQKLAVTIRYIASGDSIASLAFSYRLGVSTVSNAIKDTCDIINLRMVGTCMPPPTEDEWRGIAARFMERWNFPNCIGALDGKHVSIQAPPGSGTLYCNDKRTFSVVLWPWWTQTTVLGWSTSGHMVGPVMGECWLHLHWAEVWRLQHSMSLRMQSYLLLNIWVSCRSR</sequence>
<dbReference type="KEGG" id="gmh:115536852"/>
<dbReference type="Ensembl" id="ENSGMOT00000040906.1">
    <property type="protein sequence ID" value="ENSGMOP00000051707.1"/>
    <property type="gene ID" value="ENSGMOG00000024050.1"/>
</dbReference>
<reference evidence="1" key="2">
    <citation type="submission" date="2025-09" db="UniProtKB">
        <authorList>
            <consortium name="Ensembl"/>
        </authorList>
    </citation>
    <scope>IDENTIFICATION</scope>
</reference>
<dbReference type="OrthoDB" id="8954937at2759"/>
<organism evidence="1 2">
    <name type="scientific">Gadus morhua</name>
    <name type="common">Atlantic cod</name>
    <dbReference type="NCBI Taxonomy" id="8049"/>
    <lineage>
        <taxon>Eukaryota</taxon>
        <taxon>Metazoa</taxon>
        <taxon>Chordata</taxon>
        <taxon>Craniata</taxon>
        <taxon>Vertebrata</taxon>
        <taxon>Euteleostomi</taxon>
        <taxon>Actinopterygii</taxon>
        <taxon>Neopterygii</taxon>
        <taxon>Teleostei</taxon>
        <taxon>Neoteleostei</taxon>
        <taxon>Acanthomorphata</taxon>
        <taxon>Zeiogadaria</taxon>
        <taxon>Gadariae</taxon>
        <taxon>Gadiformes</taxon>
        <taxon>Gadoidei</taxon>
        <taxon>Gadidae</taxon>
        <taxon>Gadus</taxon>
    </lineage>
</organism>
<dbReference type="OMA" id="EDEMWAI"/>
<dbReference type="GeneTree" id="ENSGT00940000164115"/>
<keyword evidence="2" id="KW-1185">Reference proteome</keyword>
<evidence type="ECO:0000313" key="1">
    <source>
        <dbReference type="Ensembl" id="ENSGMOP00000051707.1"/>
    </source>
</evidence>
<dbReference type="RefSeq" id="XP_030204129.1">
    <property type="nucleotide sequence ID" value="XM_030348269.1"/>
</dbReference>
<evidence type="ECO:0000313" key="2">
    <source>
        <dbReference type="Proteomes" id="UP000694546"/>
    </source>
</evidence>
<gene>
    <name evidence="1" type="primary">LOC115536852</name>
</gene>